<keyword evidence="8" id="KW-1185">Reference proteome</keyword>
<dbReference type="InterPro" id="IPR002938">
    <property type="entry name" value="FAD-bd"/>
</dbReference>
<evidence type="ECO:0000256" key="2">
    <source>
        <dbReference type="ARBA" id="ARBA00022630"/>
    </source>
</evidence>
<dbReference type="SUPFAM" id="SSF51905">
    <property type="entry name" value="FAD/NAD(P)-binding domain"/>
    <property type="match status" value="1"/>
</dbReference>
<dbReference type="PANTHER" id="PTHR13789">
    <property type="entry name" value="MONOOXYGENASE"/>
    <property type="match status" value="1"/>
</dbReference>
<feature type="domain" description="FAD-binding" evidence="6">
    <location>
        <begin position="7"/>
        <end position="354"/>
    </location>
</feature>
<keyword evidence="5" id="KW-0503">Monooxygenase</keyword>
<accession>A0A5B2XMD0</accession>
<dbReference type="Pfam" id="PF01494">
    <property type="entry name" value="FAD_binding_3"/>
    <property type="match status" value="1"/>
</dbReference>
<dbReference type="GO" id="GO:0071949">
    <property type="term" value="F:FAD binding"/>
    <property type="evidence" value="ECO:0007669"/>
    <property type="project" value="InterPro"/>
</dbReference>
<dbReference type="Proteomes" id="UP000323454">
    <property type="component" value="Unassembled WGS sequence"/>
</dbReference>
<keyword evidence="4" id="KW-0560">Oxidoreductase</keyword>
<dbReference type="InterPro" id="IPR036188">
    <property type="entry name" value="FAD/NAD-bd_sf"/>
</dbReference>
<gene>
    <name evidence="7" type="ORF">F0L68_07475</name>
</gene>
<dbReference type="Gene3D" id="3.50.50.60">
    <property type="entry name" value="FAD/NAD(P)-binding domain"/>
    <property type="match status" value="1"/>
</dbReference>
<reference evidence="7 8" key="2">
    <citation type="submission" date="2019-09" db="EMBL/GenBank/DDBJ databases">
        <authorList>
            <person name="Jin C."/>
        </authorList>
    </citation>
    <scope>NUCLEOTIDE SEQUENCE [LARGE SCALE GENOMIC DNA]</scope>
    <source>
        <strain evidence="7 8">AN110305</strain>
    </source>
</reference>
<comment type="cofactor">
    <cofactor evidence="1">
        <name>FAD</name>
        <dbReference type="ChEBI" id="CHEBI:57692"/>
    </cofactor>
</comment>
<keyword evidence="2" id="KW-0285">Flavoprotein</keyword>
<evidence type="ECO:0000313" key="7">
    <source>
        <dbReference type="EMBL" id="KAA2264897.1"/>
    </source>
</evidence>
<dbReference type="GO" id="GO:0004497">
    <property type="term" value="F:monooxygenase activity"/>
    <property type="evidence" value="ECO:0007669"/>
    <property type="project" value="UniProtKB-KW"/>
</dbReference>
<reference evidence="7 8" key="1">
    <citation type="submission" date="2019-09" db="EMBL/GenBank/DDBJ databases">
        <title>Goodfellowia gen. nov., a new genus of the Pseudonocardineae related to Actinoalloteichus, containing Goodfellowia coeruleoviolacea gen. nov., comb. nov. gen. nov., comb. nov.</title>
        <authorList>
            <person name="Labeda D."/>
        </authorList>
    </citation>
    <scope>NUCLEOTIDE SEQUENCE [LARGE SCALE GENOMIC DNA]</scope>
    <source>
        <strain evidence="7 8">AN110305</strain>
    </source>
</reference>
<evidence type="ECO:0000313" key="8">
    <source>
        <dbReference type="Proteomes" id="UP000323454"/>
    </source>
</evidence>
<evidence type="ECO:0000259" key="6">
    <source>
        <dbReference type="Pfam" id="PF01494"/>
    </source>
</evidence>
<organism evidence="7 8">
    <name type="scientific">Solihabitans fulvus</name>
    <dbReference type="NCBI Taxonomy" id="1892852"/>
    <lineage>
        <taxon>Bacteria</taxon>
        <taxon>Bacillati</taxon>
        <taxon>Actinomycetota</taxon>
        <taxon>Actinomycetes</taxon>
        <taxon>Pseudonocardiales</taxon>
        <taxon>Pseudonocardiaceae</taxon>
        <taxon>Solihabitans</taxon>
    </lineage>
</organism>
<dbReference type="OrthoDB" id="9782160at2"/>
<dbReference type="InterPro" id="IPR050493">
    <property type="entry name" value="FAD-dep_Monooxygenase_BioMet"/>
</dbReference>
<dbReference type="RefSeq" id="WP_149848693.1">
    <property type="nucleotide sequence ID" value="NZ_VUOB01000010.1"/>
</dbReference>
<dbReference type="PRINTS" id="PR00420">
    <property type="entry name" value="RNGMNOXGNASE"/>
</dbReference>
<dbReference type="PANTHER" id="PTHR13789:SF318">
    <property type="entry name" value="GERANYLGERANYL DIPHOSPHATE REDUCTASE"/>
    <property type="match status" value="1"/>
</dbReference>
<sequence>MAGRPLSVAVVGAGIGGLAVGTALRLRGVDARVYEQATALTSVGAGIAVGANGSRLLARLGATERLEETAVRPERAQFHRWADGTPFCSHEMGAHYESLFGAPFYTVHRGDLQRVLRDTYVAAGGEVLLGRACAGVAQDADGVELSFRDGSTARADVLIGADGVHSAIRTTVAGPDTAVFSGTSGFRGLAPVDRLPRVPELGFDPARPALWLFPGPGRHLISYPVSGGRLVNFLAVIPDPGWTLESWVAEDDPANAVAAFAGWNPVVTALLGAVDEISRWALYDREPLAHWSFGRITLLGDAAHPMLPHHGQGGNQAIEDAIVLANCLAGAEPGDVAAALRAYESARRPRARQLQLGSRRNGECFQVPDGPATEERDRRLATLPDQLAFIHGHDVEHPV</sequence>
<keyword evidence="3" id="KW-0274">FAD</keyword>
<dbReference type="AlphaFoldDB" id="A0A5B2XMD0"/>
<protein>
    <recommendedName>
        <fullName evidence="6">FAD-binding domain-containing protein</fullName>
    </recommendedName>
</protein>
<dbReference type="SUPFAM" id="SSF54373">
    <property type="entry name" value="FAD-linked reductases, C-terminal domain"/>
    <property type="match status" value="1"/>
</dbReference>
<evidence type="ECO:0000256" key="4">
    <source>
        <dbReference type="ARBA" id="ARBA00023002"/>
    </source>
</evidence>
<name>A0A5B2XMD0_9PSEU</name>
<comment type="caution">
    <text evidence="7">The sequence shown here is derived from an EMBL/GenBank/DDBJ whole genome shotgun (WGS) entry which is preliminary data.</text>
</comment>
<evidence type="ECO:0000256" key="3">
    <source>
        <dbReference type="ARBA" id="ARBA00022827"/>
    </source>
</evidence>
<evidence type="ECO:0000256" key="1">
    <source>
        <dbReference type="ARBA" id="ARBA00001974"/>
    </source>
</evidence>
<dbReference type="EMBL" id="VUOB01000010">
    <property type="protein sequence ID" value="KAA2264897.1"/>
    <property type="molecule type" value="Genomic_DNA"/>
</dbReference>
<evidence type="ECO:0000256" key="5">
    <source>
        <dbReference type="ARBA" id="ARBA00023033"/>
    </source>
</evidence>
<proteinExistence type="predicted"/>